<keyword evidence="9" id="KW-1185">Reference proteome</keyword>
<comment type="subcellular location">
    <subcellularLocation>
        <location evidence="1">Secreted</location>
        <location evidence="1">Cell wall</location>
    </subcellularLocation>
</comment>
<evidence type="ECO:0000256" key="5">
    <source>
        <dbReference type="ARBA" id="ARBA00023180"/>
    </source>
</evidence>
<evidence type="ECO:0000313" key="8">
    <source>
        <dbReference type="EMBL" id="KAK3171017.1"/>
    </source>
</evidence>
<dbReference type="PANTHER" id="PTHR31018:SF3">
    <property type="entry name" value="RECEPTOR PROTEIN-TYROSINE KINASE"/>
    <property type="match status" value="1"/>
</dbReference>
<protein>
    <recommendedName>
        <fullName evidence="10">BHLH domain-containing protein</fullName>
    </recommendedName>
</protein>
<feature type="compositionally biased region" description="Polar residues" evidence="6">
    <location>
        <begin position="462"/>
        <end position="481"/>
    </location>
</feature>
<dbReference type="PANTHER" id="PTHR31018">
    <property type="entry name" value="SPORULATION-SPECIFIC PROTEIN-RELATED"/>
    <property type="match status" value="1"/>
</dbReference>
<accession>A0AAD9Z6C9</accession>
<feature type="chain" id="PRO_5042275802" description="BHLH domain-containing protein" evidence="7">
    <location>
        <begin position="20"/>
        <end position="640"/>
    </location>
</feature>
<feature type="region of interest" description="Disordered" evidence="6">
    <location>
        <begin position="356"/>
        <end position="376"/>
    </location>
</feature>
<name>A0AAD9Z6C9_9LECA</name>
<evidence type="ECO:0000313" key="9">
    <source>
        <dbReference type="Proteomes" id="UP001276659"/>
    </source>
</evidence>
<organism evidence="8 9">
    <name type="scientific">Lepraria neglecta</name>
    <dbReference type="NCBI Taxonomy" id="209136"/>
    <lineage>
        <taxon>Eukaryota</taxon>
        <taxon>Fungi</taxon>
        <taxon>Dikarya</taxon>
        <taxon>Ascomycota</taxon>
        <taxon>Pezizomycotina</taxon>
        <taxon>Lecanoromycetes</taxon>
        <taxon>OSLEUM clade</taxon>
        <taxon>Lecanoromycetidae</taxon>
        <taxon>Lecanorales</taxon>
        <taxon>Lecanorineae</taxon>
        <taxon>Stereocaulaceae</taxon>
        <taxon>Lepraria</taxon>
    </lineage>
</organism>
<dbReference type="EMBL" id="JASNWA010000008">
    <property type="protein sequence ID" value="KAK3171017.1"/>
    <property type="molecule type" value="Genomic_DNA"/>
</dbReference>
<evidence type="ECO:0000256" key="6">
    <source>
        <dbReference type="SAM" id="MobiDB-lite"/>
    </source>
</evidence>
<feature type="region of interest" description="Disordered" evidence="6">
    <location>
        <begin position="459"/>
        <end position="489"/>
    </location>
</feature>
<feature type="compositionally biased region" description="Low complexity" evidence="6">
    <location>
        <begin position="367"/>
        <end position="376"/>
    </location>
</feature>
<reference evidence="8" key="1">
    <citation type="submission" date="2022-11" db="EMBL/GenBank/DDBJ databases">
        <title>Chromosomal genome sequence assembly and mating type (MAT) locus characterization of the leprose asexual lichenized fungus Lepraria neglecta (Nyl.) Erichsen.</title>
        <authorList>
            <person name="Allen J.L."/>
            <person name="Pfeffer B."/>
        </authorList>
    </citation>
    <scope>NUCLEOTIDE SEQUENCE</scope>
    <source>
        <strain evidence="8">Allen 5258</strain>
    </source>
</reference>
<keyword evidence="3" id="KW-0964">Secreted</keyword>
<dbReference type="GO" id="GO:0009277">
    <property type="term" value="C:fungal-type cell wall"/>
    <property type="evidence" value="ECO:0007669"/>
    <property type="project" value="TreeGrafter"/>
</dbReference>
<dbReference type="Pfam" id="PF12454">
    <property type="entry name" value="Ecm33"/>
    <property type="match status" value="1"/>
</dbReference>
<evidence type="ECO:0000256" key="4">
    <source>
        <dbReference type="ARBA" id="ARBA00022729"/>
    </source>
</evidence>
<evidence type="ECO:0000256" key="2">
    <source>
        <dbReference type="ARBA" id="ARBA00022512"/>
    </source>
</evidence>
<keyword evidence="2" id="KW-0134">Cell wall</keyword>
<dbReference type="InterPro" id="IPR036941">
    <property type="entry name" value="Rcpt_L-dom_sf"/>
</dbReference>
<dbReference type="Gene3D" id="3.80.20.20">
    <property type="entry name" value="Receptor L-domain"/>
    <property type="match status" value="1"/>
</dbReference>
<evidence type="ECO:0000256" key="7">
    <source>
        <dbReference type="SAM" id="SignalP"/>
    </source>
</evidence>
<feature type="region of interest" description="Disordered" evidence="6">
    <location>
        <begin position="408"/>
        <end position="435"/>
    </location>
</feature>
<dbReference type="SUPFAM" id="SSF52058">
    <property type="entry name" value="L domain-like"/>
    <property type="match status" value="2"/>
</dbReference>
<dbReference type="InterPro" id="IPR051648">
    <property type="entry name" value="CWI-Assembly_Regulator"/>
</dbReference>
<proteinExistence type="predicted"/>
<comment type="caution">
    <text evidence="8">The sequence shown here is derived from an EMBL/GenBank/DDBJ whole genome shotgun (WGS) entry which is preliminary data.</text>
</comment>
<evidence type="ECO:0008006" key="10">
    <source>
        <dbReference type="Google" id="ProtNLM"/>
    </source>
</evidence>
<dbReference type="GO" id="GO:0009986">
    <property type="term" value="C:cell surface"/>
    <property type="evidence" value="ECO:0007669"/>
    <property type="project" value="TreeGrafter"/>
</dbReference>
<gene>
    <name evidence="8" type="ORF">OEA41_003101</name>
</gene>
<evidence type="ECO:0000256" key="3">
    <source>
        <dbReference type="ARBA" id="ARBA00022525"/>
    </source>
</evidence>
<dbReference type="AlphaFoldDB" id="A0AAD9Z6C9"/>
<feature type="signal peptide" evidence="7">
    <location>
        <begin position="1"/>
        <end position="19"/>
    </location>
</feature>
<dbReference type="Proteomes" id="UP001276659">
    <property type="component" value="Unassembled WGS sequence"/>
</dbReference>
<keyword evidence="5" id="KW-0325">Glycoprotein</keyword>
<dbReference type="GO" id="GO:0031505">
    <property type="term" value="P:fungal-type cell wall organization"/>
    <property type="evidence" value="ECO:0007669"/>
    <property type="project" value="TreeGrafter"/>
</dbReference>
<evidence type="ECO:0000256" key="1">
    <source>
        <dbReference type="ARBA" id="ARBA00004191"/>
    </source>
</evidence>
<dbReference type="GO" id="GO:0005886">
    <property type="term" value="C:plasma membrane"/>
    <property type="evidence" value="ECO:0007669"/>
    <property type="project" value="TreeGrafter"/>
</dbReference>
<keyword evidence="4 7" id="KW-0732">Signal</keyword>
<sequence length="640" mass="67744">MAIITYLLPAVALASTALAQCSNSATTTITASADASALASCTTYSGSVAIPTDLTDPTDTNGHNTLSVSGVEKITGNLTVTNAVKLASLTFGDLKSIGGFELGALTVLSELSFLQLTTVTSLNFTALAALQELSFGGTGITKADSILITNTGLSSLMGLTNLEQVTTFNINNNPSLQNISLQVTNIQGALNIEANDGYVSGLQTSFPLLETAKNMTFRNCSSVVLPSLANVTQDLGFYGNTMQSFAAPNLTTTGGLIFVDNTDLTNISLPALTSVNASYQIANNTMLKQINGFQKLAIIGGALDFTGNFTDVALPALSQVKGAFNMQSSGTLDCSAFDTDNSNKVIKGNYVCKGSLSKPGGQGTKPSSGATTSSSAAQPLNVNIPTVMGPGPPQSPVHQFALEVRSLPKRSGTKSGMARGIQLPRPNEHQTQPGLGLPFEETISSRKRRQTVSQFVVHPTDDTSLSTRSLQTNDSTRTSWSGEDEDRKHEQAMVAHKVAERNRRLEQDAKKKVIERLLPESSLDKKNNRWGNTKAGILEGAILVLDGLPMETKVEAVKNTLTKKDRAALAHECAETRAGRRCLGECGLVQLPSMNTPPPSNYSSPGDKGLAPPLTADERLRLTNPSSHLWMAPLAPVHYQ</sequence>